<evidence type="ECO:0000256" key="3">
    <source>
        <dbReference type="ARBA" id="ARBA00006172"/>
    </source>
</evidence>
<reference evidence="7 8" key="1">
    <citation type="submission" date="2020-07" db="EMBL/GenBank/DDBJ databases">
        <title>The yeast mating-type switching endonuclease HO is a domesticated member of an unorthodox homing genetic element family.</title>
        <authorList>
            <person name="Coughlan A.Y."/>
            <person name="Lombardi L."/>
            <person name="Braun-Galleani S."/>
            <person name="Martos A.R."/>
            <person name="Galeote V."/>
            <person name="Bigey F."/>
            <person name="Dequin S."/>
            <person name="Byrne K.P."/>
            <person name="Wolfe K.H."/>
        </authorList>
    </citation>
    <scope>NUCLEOTIDE SEQUENCE [LARGE SCALE GENOMIC DNA]</scope>
    <source>
        <strain evidence="7 8">NRRL Y-6702</strain>
    </source>
</reference>
<organism evidence="7 8">
    <name type="scientific">Zygotorulaspora mrakii</name>
    <name type="common">Zygosaccharomyces mrakii</name>
    <dbReference type="NCBI Taxonomy" id="42260"/>
    <lineage>
        <taxon>Eukaryota</taxon>
        <taxon>Fungi</taxon>
        <taxon>Dikarya</taxon>
        <taxon>Ascomycota</taxon>
        <taxon>Saccharomycotina</taxon>
        <taxon>Saccharomycetes</taxon>
        <taxon>Saccharomycetales</taxon>
        <taxon>Saccharomycetaceae</taxon>
        <taxon>Zygotorulaspora</taxon>
    </lineage>
</organism>
<dbReference type="KEGG" id="zmk:HG535_0B06770"/>
<evidence type="ECO:0000256" key="2">
    <source>
        <dbReference type="ARBA" id="ARBA00004496"/>
    </source>
</evidence>
<dbReference type="GO" id="GO:0005634">
    <property type="term" value="C:nucleus"/>
    <property type="evidence" value="ECO:0007669"/>
    <property type="project" value="UniProtKB-SubCell"/>
</dbReference>
<evidence type="ECO:0000256" key="4">
    <source>
        <dbReference type="ARBA" id="ARBA00015935"/>
    </source>
</evidence>
<sequence length="276" mass="30594">MALQPDDVKRICRTTDVKPTVENVIPYNRYKRTQPEINGVRMMDVPTSDQLLLLAGGRDLNLSLLQDEQHRTVQDVELFILNIGFMLWFGHLDSGLEIPYESIIYHGSIKADETVGHQLALLITLETDPVLADFFQLAPAAPVAPIAKMNARANAAAAMQTVEITLRPKYSLYDRHYNAEIESLFTFQDFGVNRGDEMVDNCHRELAACLEAVCHDAEDGDVESDDQDVVLDEAIAVDEDQLASVYVPFSETLGVLDNTGLADDLGGSVPAHPVRR</sequence>
<comment type="similarity">
    <text evidence="3">Belongs to the LOT5 family.</text>
</comment>
<evidence type="ECO:0000313" key="8">
    <source>
        <dbReference type="Proteomes" id="UP000509704"/>
    </source>
</evidence>
<keyword evidence="5" id="KW-0963">Cytoplasm</keyword>
<evidence type="ECO:0000256" key="6">
    <source>
        <dbReference type="ARBA" id="ARBA00023242"/>
    </source>
</evidence>
<dbReference type="RefSeq" id="XP_037143359.1">
    <property type="nucleotide sequence ID" value="XM_037287464.1"/>
</dbReference>
<dbReference type="Pfam" id="PF03517">
    <property type="entry name" value="Voldacs"/>
    <property type="match status" value="1"/>
</dbReference>
<accession>A0A7H9AZ70</accession>
<evidence type="ECO:0000256" key="1">
    <source>
        <dbReference type="ARBA" id="ARBA00004123"/>
    </source>
</evidence>
<dbReference type="EMBL" id="CP058605">
    <property type="protein sequence ID" value="QLG71631.1"/>
    <property type="molecule type" value="Genomic_DNA"/>
</dbReference>
<dbReference type="OrthoDB" id="19714at2759"/>
<dbReference type="GO" id="GO:0005737">
    <property type="term" value="C:cytoplasm"/>
    <property type="evidence" value="ECO:0007669"/>
    <property type="project" value="UniProtKB-SubCell"/>
</dbReference>
<name>A0A7H9AZ70_ZYGMR</name>
<proteinExistence type="inferred from homology"/>
<keyword evidence="8" id="KW-1185">Reference proteome</keyword>
<protein>
    <recommendedName>
        <fullName evidence="4">Protein LOT5</fullName>
    </recommendedName>
</protein>
<evidence type="ECO:0000313" key="7">
    <source>
        <dbReference type="EMBL" id="QLG71631.1"/>
    </source>
</evidence>
<dbReference type="Proteomes" id="UP000509704">
    <property type="component" value="Chromosome 2"/>
</dbReference>
<dbReference type="AlphaFoldDB" id="A0A7H9AZ70"/>
<evidence type="ECO:0000256" key="5">
    <source>
        <dbReference type="ARBA" id="ARBA00022490"/>
    </source>
</evidence>
<gene>
    <name evidence="7" type="ORF">HG535_0B06770</name>
</gene>
<comment type="subcellular location">
    <subcellularLocation>
        <location evidence="2">Cytoplasm</location>
    </subcellularLocation>
    <subcellularLocation>
        <location evidence="1">Nucleus</location>
    </subcellularLocation>
</comment>
<dbReference type="GeneID" id="59235293"/>
<keyword evidence="6" id="KW-0539">Nucleus</keyword>
<dbReference type="InterPro" id="IPR039924">
    <property type="entry name" value="ICln/Lot5/Saf5"/>
</dbReference>